<keyword evidence="8 9" id="KW-0694">RNA-binding</keyword>
<evidence type="ECO:0000256" key="1">
    <source>
        <dbReference type="ARBA" id="ARBA00022679"/>
    </source>
</evidence>
<dbReference type="GO" id="GO:0016779">
    <property type="term" value="F:nucleotidyltransferase activity"/>
    <property type="evidence" value="ECO:0007669"/>
    <property type="project" value="UniProtKB-KW"/>
</dbReference>
<dbReference type="OrthoDB" id="9805698at2"/>
<evidence type="ECO:0000256" key="8">
    <source>
        <dbReference type="ARBA" id="ARBA00022884"/>
    </source>
</evidence>
<feature type="domain" description="Poly A polymerase head" evidence="10">
    <location>
        <begin position="28"/>
        <end position="148"/>
    </location>
</feature>
<accession>M3GYY0</accession>
<keyword evidence="1 9" id="KW-0808">Transferase</keyword>
<evidence type="ECO:0000256" key="4">
    <source>
        <dbReference type="ARBA" id="ARBA00022723"/>
    </source>
</evidence>
<dbReference type="InterPro" id="IPR002646">
    <property type="entry name" value="PolA_pol_head_dom"/>
</dbReference>
<dbReference type="SUPFAM" id="SSF81301">
    <property type="entry name" value="Nucleotidyltransferase"/>
    <property type="match status" value="1"/>
</dbReference>
<dbReference type="RefSeq" id="WP_002952084.1">
    <property type="nucleotide sequence ID" value="NZ_AOTD01000134.1"/>
</dbReference>
<dbReference type="CDD" id="cd05398">
    <property type="entry name" value="NT_ClassII-CCAase"/>
    <property type="match status" value="1"/>
</dbReference>
<name>M3GYY0_9BACT</name>
<dbReference type="Proteomes" id="UP000011782">
    <property type="component" value="Unassembled WGS sequence"/>
</dbReference>
<evidence type="ECO:0000313" key="11">
    <source>
        <dbReference type="EMBL" id="EMG30665.1"/>
    </source>
</evidence>
<evidence type="ECO:0000256" key="9">
    <source>
        <dbReference type="RuleBase" id="RU003953"/>
    </source>
</evidence>
<dbReference type="Pfam" id="PF01743">
    <property type="entry name" value="PolyA_pol"/>
    <property type="match status" value="1"/>
</dbReference>
<evidence type="ECO:0000256" key="5">
    <source>
        <dbReference type="ARBA" id="ARBA00022741"/>
    </source>
</evidence>
<keyword evidence="4" id="KW-0479">Metal-binding</keyword>
<comment type="caution">
    <text evidence="11">The sequence shown here is derived from an EMBL/GenBank/DDBJ whole genome shotgun (WGS) entry which is preliminary data.</text>
</comment>
<dbReference type="GO" id="GO:0003723">
    <property type="term" value="F:RNA binding"/>
    <property type="evidence" value="ECO:0007669"/>
    <property type="project" value="UniProtKB-KW"/>
</dbReference>
<keyword evidence="6" id="KW-0067">ATP-binding</keyword>
<dbReference type="Gene3D" id="1.10.3090.10">
    <property type="entry name" value="cca-adding enzyme, domain 2"/>
    <property type="match status" value="1"/>
</dbReference>
<dbReference type="PANTHER" id="PTHR47545">
    <property type="entry name" value="MULTIFUNCTIONAL CCA PROTEIN"/>
    <property type="match status" value="1"/>
</dbReference>
<gene>
    <name evidence="11" type="ORF">H740_05320</name>
</gene>
<evidence type="ECO:0000256" key="6">
    <source>
        <dbReference type="ARBA" id="ARBA00022840"/>
    </source>
</evidence>
<keyword evidence="5" id="KW-0547">Nucleotide-binding</keyword>
<keyword evidence="7" id="KW-0460">Magnesium</keyword>
<evidence type="ECO:0000256" key="2">
    <source>
        <dbReference type="ARBA" id="ARBA00022694"/>
    </source>
</evidence>
<proteinExistence type="inferred from homology"/>
<organism evidence="11 12">
    <name type="scientific">Campylobacter showae CC57C</name>
    <dbReference type="NCBI Taxonomy" id="1073353"/>
    <lineage>
        <taxon>Bacteria</taxon>
        <taxon>Pseudomonadati</taxon>
        <taxon>Campylobacterota</taxon>
        <taxon>Epsilonproteobacteria</taxon>
        <taxon>Campylobacterales</taxon>
        <taxon>Campylobacteraceae</taxon>
        <taxon>Campylobacter</taxon>
    </lineage>
</organism>
<dbReference type="EMBL" id="AOTD01000134">
    <property type="protein sequence ID" value="EMG30665.1"/>
    <property type="molecule type" value="Genomic_DNA"/>
</dbReference>
<dbReference type="InterPro" id="IPR050124">
    <property type="entry name" value="tRNA_CCA-adding_enzyme"/>
</dbReference>
<dbReference type="GO" id="GO:0008033">
    <property type="term" value="P:tRNA processing"/>
    <property type="evidence" value="ECO:0007669"/>
    <property type="project" value="UniProtKB-KW"/>
</dbReference>
<keyword evidence="2" id="KW-0819">tRNA processing</keyword>
<keyword evidence="3" id="KW-0548">Nucleotidyltransferase</keyword>
<evidence type="ECO:0000256" key="3">
    <source>
        <dbReference type="ARBA" id="ARBA00022695"/>
    </source>
</evidence>
<sequence>MSKIGSKICKNKNLKWLRDFLAPYTKRAYIVGGCVRDAMLGKKISDFDVEIYGIDPAKFDALMAQIGACGVGKNYFVYKFKNFDLSLPRTENKTGEGHKAFEVAYADDERAASLRRDFTVNAMMINIFDGSFLDFYGGESDIKRGILRHIDDEKFAEDSLRVLRAAQFSARLNFRIARESLGLMKRLSISDLSRERINGELMKLFGAKFQEVGFLYFYKLGLLGKIFGLNLSRAEAEKFAAKLKSAVKFLPKQNGKKDEREFLYLLNGYFGVKNFYDLGLPKSFEACVKEPFFACRPSDKDLLKIALDKPLKSWLGLNSPSLIKRAKNLGVYEAKFEPTIDTAEILKLGFKGAAIGAEIRRRQDLEIDKFLNEKSSSAKN</sequence>
<evidence type="ECO:0000256" key="7">
    <source>
        <dbReference type="ARBA" id="ARBA00022842"/>
    </source>
</evidence>
<comment type="similarity">
    <text evidence="9">Belongs to the tRNA nucleotidyltransferase/poly(A) polymerase family.</text>
</comment>
<protein>
    <submittedName>
        <fullName evidence="11">PolyA polymerase family protein</fullName>
    </submittedName>
</protein>
<dbReference type="InterPro" id="IPR043519">
    <property type="entry name" value="NT_sf"/>
</dbReference>
<reference evidence="11 12" key="1">
    <citation type="submission" date="2013-02" db="EMBL/GenBank/DDBJ databases">
        <title>Co-occurrence of anaerobic bacteria in colorectal carcinomas.</title>
        <authorList>
            <person name="Holt R.A."/>
            <person name="Warren R.L."/>
            <person name="Allen-Vercoe E."/>
            <person name="Pleasance S."/>
            <person name="Freeman D.J."/>
            <person name="Watson P."/>
            <person name="Moore R."/>
            <person name="Cochrane K."/>
        </authorList>
    </citation>
    <scope>NUCLEOTIDE SEQUENCE [LARGE SCALE GENOMIC DNA]</scope>
    <source>
        <strain evidence="11 12">CC57C</strain>
    </source>
</reference>
<evidence type="ECO:0000259" key="10">
    <source>
        <dbReference type="Pfam" id="PF01743"/>
    </source>
</evidence>
<dbReference type="PANTHER" id="PTHR47545:SF1">
    <property type="entry name" value="MULTIFUNCTIONAL CCA PROTEIN"/>
    <property type="match status" value="1"/>
</dbReference>
<dbReference type="GO" id="GO:0005524">
    <property type="term" value="F:ATP binding"/>
    <property type="evidence" value="ECO:0007669"/>
    <property type="project" value="UniProtKB-KW"/>
</dbReference>
<dbReference type="Gene3D" id="3.30.460.10">
    <property type="entry name" value="Beta Polymerase, domain 2"/>
    <property type="match status" value="1"/>
</dbReference>
<dbReference type="SUPFAM" id="SSF81891">
    <property type="entry name" value="Poly A polymerase C-terminal region-like"/>
    <property type="match status" value="1"/>
</dbReference>
<evidence type="ECO:0000313" key="12">
    <source>
        <dbReference type="Proteomes" id="UP000011782"/>
    </source>
</evidence>
<dbReference type="PATRIC" id="fig|1073353.3.peg.1135"/>
<dbReference type="GO" id="GO:0046872">
    <property type="term" value="F:metal ion binding"/>
    <property type="evidence" value="ECO:0007669"/>
    <property type="project" value="UniProtKB-KW"/>
</dbReference>
<dbReference type="AlphaFoldDB" id="M3GYY0"/>
<dbReference type="STRING" id="1073353.H740_05320"/>